<organism evidence="1 2">
    <name type="scientific">Endosaccharibacter trunci</name>
    <dbReference type="NCBI Taxonomy" id="2812733"/>
    <lineage>
        <taxon>Bacteria</taxon>
        <taxon>Pseudomonadati</taxon>
        <taxon>Pseudomonadota</taxon>
        <taxon>Alphaproteobacteria</taxon>
        <taxon>Acetobacterales</taxon>
        <taxon>Acetobacteraceae</taxon>
        <taxon>Endosaccharibacter</taxon>
    </lineage>
</organism>
<dbReference type="RefSeq" id="WP_422863317.1">
    <property type="nucleotide sequence ID" value="NZ_JAMSKV010000003.1"/>
</dbReference>
<sequence>MTESVSVAPSSWSMAVRHLLDWSKQPSTQQGLSLLIGGVVLAFAHPFAAAEGIAATLIAASLPKLWPDNTTDAIRVGVLSNAIAHAAVTRKSTDIAAVAEDAVAILKPVGAAA</sequence>
<dbReference type="Proteomes" id="UP001524587">
    <property type="component" value="Unassembled WGS sequence"/>
</dbReference>
<name>A0ABT1W4Q2_9PROT</name>
<gene>
    <name evidence="1" type="ORF">NFI95_05285</name>
</gene>
<evidence type="ECO:0008006" key="3">
    <source>
        <dbReference type="Google" id="ProtNLM"/>
    </source>
</evidence>
<protein>
    <recommendedName>
        <fullName evidence="3">Holin</fullName>
    </recommendedName>
</protein>
<keyword evidence="2" id="KW-1185">Reference proteome</keyword>
<reference evidence="1 2" key="1">
    <citation type="submission" date="2022-06" db="EMBL/GenBank/DDBJ databases">
        <title>Endosaccharibacter gen. nov., sp. nov., endophytic bacteria isolated from sugarcane.</title>
        <authorList>
            <person name="Pitiwittayakul N."/>
            <person name="Yukphan P."/>
            <person name="Charoenyingcharoen P."/>
            <person name="Tanasupawat S."/>
        </authorList>
    </citation>
    <scope>NUCLEOTIDE SEQUENCE [LARGE SCALE GENOMIC DNA]</scope>
    <source>
        <strain evidence="1 2">KSS8</strain>
    </source>
</reference>
<proteinExistence type="predicted"/>
<evidence type="ECO:0000313" key="2">
    <source>
        <dbReference type="Proteomes" id="UP001524587"/>
    </source>
</evidence>
<comment type="caution">
    <text evidence="1">The sequence shown here is derived from an EMBL/GenBank/DDBJ whole genome shotgun (WGS) entry which is preliminary data.</text>
</comment>
<accession>A0ABT1W4Q2</accession>
<dbReference type="EMBL" id="JAMSKV010000003">
    <property type="protein sequence ID" value="MCQ8277856.1"/>
    <property type="molecule type" value="Genomic_DNA"/>
</dbReference>
<evidence type="ECO:0000313" key="1">
    <source>
        <dbReference type="EMBL" id="MCQ8277856.1"/>
    </source>
</evidence>